<dbReference type="Proteomes" id="UP001143910">
    <property type="component" value="Unassembled WGS sequence"/>
</dbReference>
<dbReference type="EMBL" id="JANJQO010000063">
    <property type="protein sequence ID" value="KAJ2982691.1"/>
    <property type="molecule type" value="Genomic_DNA"/>
</dbReference>
<keyword evidence="2" id="KW-1185">Reference proteome</keyword>
<organism evidence="1 2">
    <name type="scientific">Zarea fungicola</name>
    <dbReference type="NCBI Taxonomy" id="93591"/>
    <lineage>
        <taxon>Eukaryota</taxon>
        <taxon>Fungi</taxon>
        <taxon>Dikarya</taxon>
        <taxon>Ascomycota</taxon>
        <taxon>Pezizomycotina</taxon>
        <taxon>Sordariomycetes</taxon>
        <taxon>Hypocreomycetidae</taxon>
        <taxon>Hypocreales</taxon>
        <taxon>Cordycipitaceae</taxon>
        <taxon>Zarea</taxon>
    </lineage>
</organism>
<proteinExistence type="predicted"/>
<evidence type="ECO:0000313" key="2">
    <source>
        <dbReference type="Proteomes" id="UP001143910"/>
    </source>
</evidence>
<protein>
    <submittedName>
        <fullName evidence="1">Uncharacterized protein</fullName>
    </submittedName>
</protein>
<accession>A0ACC1NW34</accession>
<reference evidence="1" key="1">
    <citation type="submission" date="2022-08" db="EMBL/GenBank/DDBJ databases">
        <title>Genome Sequence of Lecanicillium fungicola.</title>
        <authorList>
            <person name="Buettner E."/>
        </authorList>
    </citation>
    <scope>NUCLEOTIDE SEQUENCE</scope>
    <source>
        <strain evidence="1">Babe33</strain>
    </source>
</reference>
<sequence>MYIKYQSPPQAPPVFNYTTSSVRQLARSVINAKRDLLDHIASTITQEDATFTNVVEAIARNYDYASIDTRIIHFYPKVASDEELRGACRKADAELDDFEIESSMRQDIFELIKVLHSKRHSLELGFEDLRLVERMHKKGIEDGLGVPIGPHRDRFKEIRARLNVIQANYRKNLNEEKSVMWLTRQELSGVSQDVLWTLEEGIGETEDRLRLTFKKPHVRPVLRYATDAETRKRVWLFNQNKNQDNVALFKETLVLRDEAARMLGYENHAARKLTGSMAKSPEKVWKFLNDLHAPLLLAAQKELDRLKEIKAQDCRARGIQNDGSFYFWDLLYYERLMLETEHGVDNLQIAEYFPLDNTISAMLKIFASLMGFVFIKLETADLAKLSPTGDADDVTWHEDNLVFSVWNEEIDTEEETDGAFLGYLYMDLHPRQGKYGHVSQYNLQPGFTLKDGTRHYPSAALVCNYTLPTAEKPALLNHGEIVNLFHELGHAIHNLSSKTLYCKMHGTANPRDFVEAPSQMLEHWCWTPNVLKSISRHWKTDQEIPDALIRSLVASKNAASAMTHLHDFQMAVFDMKCHSPKNHAEGQSPTRTAGKDWCHGFANHGHLMSGYDASYYGYLYSKVFSTDMFYSVFKTDPMDSEQGMRYRKSVLQYGSSRDELESLTEFLGREPNSEAFYKELGIADSIKLADS</sequence>
<name>A0ACC1NW34_9HYPO</name>
<evidence type="ECO:0000313" key="1">
    <source>
        <dbReference type="EMBL" id="KAJ2982691.1"/>
    </source>
</evidence>
<comment type="caution">
    <text evidence="1">The sequence shown here is derived from an EMBL/GenBank/DDBJ whole genome shotgun (WGS) entry which is preliminary data.</text>
</comment>
<gene>
    <name evidence="1" type="ORF">NQ176_g1218</name>
</gene>